<feature type="domain" description="ZMIZ1/ZMIZ2 GBD-like" evidence="7">
    <location>
        <begin position="355"/>
        <end position="483"/>
    </location>
</feature>
<gene>
    <name evidence="8" type="primary">Necator_chrIV.g17084</name>
    <name evidence="8" type="ORF">RB195_003786</name>
</gene>
<evidence type="ECO:0000313" key="8">
    <source>
        <dbReference type="EMBL" id="KAK6752577.1"/>
    </source>
</evidence>
<organism evidence="8 9">
    <name type="scientific">Necator americanus</name>
    <name type="common">Human hookworm</name>
    <dbReference type="NCBI Taxonomy" id="51031"/>
    <lineage>
        <taxon>Eukaryota</taxon>
        <taxon>Metazoa</taxon>
        <taxon>Ecdysozoa</taxon>
        <taxon>Nematoda</taxon>
        <taxon>Chromadorea</taxon>
        <taxon>Rhabditida</taxon>
        <taxon>Rhabditina</taxon>
        <taxon>Rhabditomorpha</taxon>
        <taxon>Strongyloidea</taxon>
        <taxon>Ancylostomatidae</taxon>
        <taxon>Bunostominae</taxon>
        <taxon>Necator</taxon>
    </lineage>
</organism>
<feature type="region of interest" description="Disordered" evidence="4">
    <location>
        <begin position="599"/>
        <end position="634"/>
    </location>
</feature>
<evidence type="ECO:0000256" key="4">
    <source>
        <dbReference type="SAM" id="MobiDB-lite"/>
    </source>
</evidence>
<comment type="caution">
    <text evidence="8">The sequence shown here is derived from an EMBL/GenBank/DDBJ whole genome shotgun (WGS) entry which is preliminary data.</text>
</comment>
<feature type="compositionally biased region" description="Basic and acidic residues" evidence="4">
    <location>
        <begin position="604"/>
        <end position="618"/>
    </location>
</feature>
<keyword evidence="3" id="KW-0862">Zinc</keyword>
<dbReference type="InterPro" id="IPR040797">
    <property type="entry name" value="ZMIZ1_N"/>
</dbReference>
<dbReference type="Gene3D" id="3.30.40.10">
    <property type="entry name" value="Zinc/RING finger domain, C3HC4 (zinc finger)"/>
    <property type="match status" value="1"/>
</dbReference>
<accession>A0ABR1DQ59</accession>
<evidence type="ECO:0008006" key="10">
    <source>
        <dbReference type="Google" id="ProtNLM"/>
    </source>
</evidence>
<feature type="compositionally biased region" description="Polar residues" evidence="4">
    <location>
        <begin position="712"/>
        <end position="724"/>
    </location>
</feature>
<dbReference type="EMBL" id="JAVFWL010000004">
    <property type="protein sequence ID" value="KAK6752577.1"/>
    <property type="molecule type" value="Genomic_DNA"/>
</dbReference>
<evidence type="ECO:0000256" key="3">
    <source>
        <dbReference type="ARBA" id="ARBA00022833"/>
    </source>
</evidence>
<dbReference type="InterPro" id="IPR057847">
    <property type="entry name" value="ZMIZ1/ZMIZ2_GBD-like"/>
</dbReference>
<feature type="domain" description="SP-RING-type" evidence="5">
    <location>
        <begin position="520"/>
        <end position="567"/>
    </location>
</feature>
<feature type="region of interest" description="Disordered" evidence="4">
    <location>
        <begin position="679"/>
        <end position="724"/>
    </location>
</feature>
<dbReference type="Proteomes" id="UP001303046">
    <property type="component" value="Unassembled WGS sequence"/>
</dbReference>
<name>A0ABR1DQ59_NECAM</name>
<keyword evidence="1" id="KW-0479">Metal-binding</keyword>
<evidence type="ECO:0000259" key="7">
    <source>
        <dbReference type="Pfam" id="PF25527"/>
    </source>
</evidence>
<evidence type="ECO:0000313" key="9">
    <source>
        <dbReference type="Proteomes" id="UP001303046"/>
    </source>
</evidence>
<evidence type="ECO:0000259" key="5">
    <source>
        <dbReference type="Pfam" id="PF02891"/>
    </source>
</evidence>
<feature type="region of interest" description="Disordered" evidence="4">
    <location>
        <begin position="110"/>
        <end position="133"/>
    </location>
</feature>
<keyword evidence="9" id="KW-1185">Reference proteome</keyword>
<dbReference type="Pfam" id="PF18028">
    <property type="entry name" value="Zmiz1_N"/>
    <property type="match status" value="1"/>
</dbReference>
<dbReference type="InterPro" id="IPR013083">
    <property type="entry name" value="Znf_RING/FYVE/PHD"/>
</dbReference>
<keyword evidence="2" id="KW-0863">Zinc-finger</keyword>
<evidence type="ECO:0000256" key="2">
    <source>
        <dbReference type="ARBA" id="ARBA00022771"/>
    </source>
</evidence>
<feature type="compositionally biased region" description="Polar residues" evidence="4">
    <location>
        <begin position="692"/>
        <end position="703"/>
    </location>
</feature>
<dbReference type="PANTHER" id="PTHR10782:SF4">
    <property type="entry name" value="TONALLI, ISOFORM E"/>
    <property type="match status" value="1"/>
</dbReference>
<evidence type="ECO:0000256" key="1">
    <source>
        <dbReference type="ARBA" id="ARBA00022723"/>
    </source>
</evidence>
<dbReference type="PANTHER" id="PTHR10782">
    <property type="entry name" value="ZINC FINGER MIZ DOMAIN-CONTAINING PROTEIN"/>
    <property type="match status" value="1"/>
</dbReference>
<dbReference type="Pfam" id="PF02891">
    <property type="entry name" value="zf-MIZ"/>
    <property type="match status" value="1"/>
</dbReference>
<dbReference type="InterPro" id="IPR004181">
    <property type="entry name" value="Znf_MIZ"/>
</dbReference>
<feature type="domain" description="ZMIZ1 N-terminal" evidence="6">
    <location>
        <begin position="11"/>
        <end position="109"/>
    </location>
</feature>
<sequence length="846" mass="93026">MNEDISYEEHVQQNNQRLISIKMSLMEGNTFPSACSELTQWCGDQRAFSSYFEENLLAALQVAVENGTKDGFDFALAHQLISACFAHRKLLSKDSATRINRWYEQFRRLKKSGGKRKKKSDSSESATPLLRDRNIEEVKVSESGQMWPSAGPMLQSPSYPPGPAPSAMIQTLPGYGMQPSPYPMDPAGARPQQYPSVSDQNVGVYDQNAINYNQQQQRMIMMHQQQQMQQVQAHARSRRGPSVPMPQQPGQPFDPMYQGVPMGVNNVPGQAQPLMRYPQGAMTSPSYPMPTNGRPSGVMTSPGYPQMYRAGAPVLYGQVQQQAQHQQVISYPNPNAPPDGRYNVPYISDGVPPVIVPKEVILRPFGLEHNMNHHTFTFNLRPEIMQQLQSPFIDIQLKSFHKDDKKMTTQWPPKQASNGQSVPGTLPECSIQVLINGQIVPIPDLGRSLFIKQVVISGPNTIEFTVNQCVCSHSFIMQLVVRQPLAKITQDIFNRTQCCTMEMCREKMLKLTPPTGLRVPLVCDVTHRRMSIPARSSRCVHAACFDLEPFIMQQNENSLYECHLCKTIFQLNEIDLDYFVGKMLRETTGNQAAEMLLEPNGEYRPVEQELSGRKRQNDENGPAHPIKRIKSEPFSATVAPPSVMSPFPPPPSSAPIGTAPSMMSPFAASQSFSPIKAVSSPAGARFTGGPGTPSTPLAPQNPASVGAAPTAGSLSSEPVIHSTSPHQTQIQQHGSVEAPSLTGSAPYTPASVNSGVALPTVNSADQPFANVHNLSLSSIDIEIDGKSLFTSALMTADDIKKYLNDSDNVFSAFDDLTCTNDAPSFGGFPHCWEDIQSIIAADEKRG</sequence>
<proteinExistence type="predicted"/>
<feature type="compositionally biased region" description="Basic residues" evidence="4">
    <location>
        <begin position="110"/>
        <end position="119"/>
    </location>
</feature>
<reference evidence="8 9" key="1">
    <citation type="submission" date="2023-08" db="EMBL/GenBank/DDBJ databases">
        <title>A Necator americanus chromosomal reference genome.</title>
        <authorList>
            <person name="Ilik V."/>
            <person name="Petrzelkova K.J."/>
            <person name="Pardy F."/>
            <person name="Fuh T."/>
            <person name="Niatou-Singa F.S."/>
            <person name="Gouil Q."/>
            <person name="Baker L."/>
            <person name="Ritchie M.E."/>
            <person name="Jex A.R."/>
            <person name="Gazzola D."/>
            <person name="Li H."/>
            <person name="Toshio Fujiwara R."/>
            <person name="Zhan B."/>
            <person name="Aroian R.V."/>
            <person name="Pafco B."/>
            <person name="Schwarz E.M."/>
        </authorList>
    </citation>
    <scope>NUCLEOTIDE SEQUENCE [LARGE SCALE GENOMIC DNA]</scope>
    <source>
        <strain evidence="8 9">Aroian</strain>
        <tissue evidence="8">Whole animal</tissue>
    </source>
</reference>
<protein>
    <recommendedName>
        <fullName evidence="10">MIZ/SP-RING zinc finger</fullName>
    </recommendedName>
</protein>
<dbReference type="Pfam" id="PF25527">
    <property type="entry name" value="GBD-like_ZMIZ1_ZMIZ2"/>
    <property type="match status" value="1"/>
</dbReference>
<evidence type="ECO:0000259" key="6">
    <source>
        <dbReference type="Pfam" id="PF18028"/>
    </source>
</evidence>